<dbReference type="AlphaFoldDB" id="A0A550CUL4"/>
<evidence type="ECO:0000256" key="1">
    <source>
        <dbReference type="SAM" id="SignalP"/>
    </source>
</evidence>
<dbReference type="SUPFAM" id="SSF56973">
    <property type="entry name" value="Aerolisin/ETX pore-forming domain"/>
    <property type="match status" value="1"/>
</dbReference>
<dbReference type="EMBL" id="VDMD01000002">
    <property type="protein sequence ID" value="TRM68482.1"/>
    <property type="molecule type" value="Genomic_DNA"/>
</dbReference>
<dbReference type="Gene3D" id="2.170.15.10">
    <property type="entry name" value="Proaerolysin, chain A, domain 3"/>
    <property type="match status" value="1"/>
</dbReference>
<evidence type="ECO:0000313" key="2">
    <source>
        <dbReference type="EMBL" id="TRM68482.1"/>
    </source>
</evidence>
<dbReference type="Proteomes" id="UP000320762">
    <property type="component" value="Unassembled WGS sequence"/>
</dbReference>
<name>A0A550CUL4_9AGAR</name>
<keyword evidence="3" id="KW-1185">Reference proteome</keyword>
<organism evidence="2 3">
    <name type="scientific">Schizophyllum amplum</name>
    <dbReference type="NCBI Taxonomy" id="97359"/>
    <lineage>
        <taxon>Eukaryota</taxon>
        <taxon>Fungi</taxon>
        <taxon>Dikarya</taxon>
        <taxon>Basidiomycota</taxon>
        <taxon>Agaricomycotina</taxon>
        <taxon>Agaricomycetes</taxon>
        <taxon>Agaricomycetidae</taxon>
        <taxon>Agaricales</taxon>
        <taxon>Schizophyllaceae</taxon>
        <taxon>Schizophyllum</taxon>
    </lineage>
</organism>
<sequence>MARFSFIFASLAVALLAGATPMPERRLATIPREARKLAMDELTKRVIAFDAAGNNLGFVERSDFAPVKRAGSCSALSADDAQKLPGWGTLESQANDNWGDGSRKIVTNDEDFPTQPAQMCAQDAGDITIDGDPSCTTQTQSLDTTVTGTNGTATVSQTTGTSYSSQQTTSQESSISLGETVEVKVGIPEVADVSSSTTLTTTFTNTLSESTTSESNQQTTQTVAIAVKDGATCDVTFEETTCTTKGSGQVPFTATGWVWFEYDDKTEDHYKWALNMDDILSDEDRSSYMKFDAVVSTDTKGNYQAAC</sequence>
<protein>
    <submittedName>
        <fullName evidence="2">Uncharacterized protein</fullName>
    </submittedName>
</protein>
<feature type="chain" id="PRO_5021949522" evidence="1">
    <location>
        <begin position="20"/>
        <end position="307"/>
    </location>
</feature>
<dbReference type="OrthoDB" id="3010635at2759"/>
<evidence type="ECO:0000313" key="3">
    <source>
        <dbReference type="Proteomes" id="UP000320762"/>
    </source>
</evidence>
<gene>
    <name evidence="2" type="ORF">BD626DRAFT_626775</name>
</gene>
<comment type="caution">
    <text evidence="2">The sequence shown here is derived from an EMBL/GenBank/DDBJ whole genome shotgun (WGS) entry which is preliminary data.</text>
</comment>
<proteinExistence type="predicted"/>
<accession>A0A550CUL4</accession>
<keyword evidence="1" id="KW-0732">Signal</keyword>
<feature type="signal peptide" evidence="1">
    <location>
        <begin position="1"/>
        <end position="19"/>
    </location>
</feature>
<reference evidence="2 3" key="1">
    <citation type="journal article" date="2019" name="New Phytol.">
        <title>Comparative genomics reveals unique wood-decay strategies and fruiting body development in the Schizophyllaceae.</title>
        <authorList>
            <person name="Almasi E."/>
            <person name="Sahu N."/>
            <person name="Krizsan K."/>
            <person name="Balint B."/>
            <person name="Kovacs G.M."/>
            <person name="Kiss B."/>
            <person name="Cseklye J."/>
            <person name="Drula E."/>
            <person name="Henrissat B."/>
            <person name="Nagy I."/>
            <person name="Chovatia M."/>
            <person name="Adam C."/>
            <person name="LaButti K."/>
            <person name="Lipzen A."/>
            <person name="Riley R."/>
            <person name="Grigoriev I.V."/>
            <person name="Nagy L.G."/>
        </authorList>
    </citation>
    <scope>NUCLEOTIDE SEQUENCE [LARGE SCALE GENOMIC DNA]</scope>
    <source>
        <strain evidence="2 3">NL-1724</strain>
    </source>
</reference>